<organism evidence="10 11">
    <name type="scientific">Schaalia radingae</name>
    <dbReference type="NCBI Taxonomy" id="131110"/>
    <lineage>
        <taxon>Bacteria</taxon>
        <taxon>Bacillati</taxon>
        <taxon>Actinomycetota</taxon>
        <taxon>Actinomycetes</taxon>
        <taxon>Actinomycetales</taxon>
        <taxon>Actinomycetaceae</taxon>
        <taxon>Schaalia</taxon>
    </lineage>
</organism>
<dbReference type="Gene3D" id="1.10.3720.10">
    <property type="entry name" value="MetI-like"/>
    <property type="match status" value="1"/>
</dbReference>
<feature type="transmembrane region" description="Helical" evidence="7">
    <location>
        <begin position="218"/>
        <end position="241"/>
    </location>
</feature>
<dbReference type="PANTHER" id="PTHR43744">
    <property type="entry name" value="ABC TRANSPORTER PERMEASE PROTEIN MG189-RELATED-RELATED"/>
    <property type="match status" value="1"/>
</dbReference>
<dbReference type="InterPro" id="IPR035906">
    <property type="entry name" value="MetI-like_sf"/>
</dbReference>
<dbReference type="PANTHER" id="PTHR43744:SF12">
    <property type="entry name" value="ABC TRANSPORTER PERMEASE PROTEIN MG189-RELATED"/>
    <property type="match status" value="1"/>
</dbReference>
<dbReference type="InterPro" id="IPR000515">
    <property type="entry name" value="MetI-like"/>
</dbReference>
<keyword evidence="2 7" id="KW-0813">Transport</keyword>
<feature type="region of interest" description="Disordered" evidence="8">
    <location>
        <begin position="1"/>
        <end position="21"/>
    </location>
</feature>
<evidence type="ECO:0000256" key="2">
    <source>
        <dbReference type="ARBA" id="ARBA00022448"/>
    </source>
</evidence>
<dbReference type="PROSITE" id="PS50928">
    <property type="entry name" value="ABC_TM1"/>
    <property type="match status" value="1"/>
</dbReference>
<evidence type="ECO:0000313" key="11">
    <source>
        <dbReference type="Proteomes" id="UP000198976"/>
    </source>
</evidence>
<protein>
    <submittedName>
        <fullName evidence="10">Carbohydrate ABC transporter membrane protein 2, CUT1 family</fullName>
    </submittedName>
</protein>
<proteinExistence type="inferred from homology"/>
<evidence type="ECO:0000256" key="8">
    <source>
        <dbReference type="SAM" id="MobiDB-lite"/>
    </source>
</evidence>
<feature type="transmembrane region" description="Helical" evidence="7">
    <location>
        <begin position="30"/>
        <end position="52"/>
    </location>
</feature>
<evidence type="ECO:0000259" key="9">
    <source>
        <dbReference type="PROSITE" id="PS50928"/>
    </source>
</evidence>
<evidence type="ECO:0000256" key="4">
    <source>
        <dbReference type="ARBA" id="ARBA00022692"/>
    </source>
</evidence>
<keyword evidence="5 7" id="KW-1133">Transmembrane helix</keyword>
<feature type="transmembrane region" description="Helical" evidence="7">
    <location>
        <begin position="144"/>
        <end position="166"/>
    </location>
</feature>
<feature type="compositionally biased region" description="Basic and acidic residues" evidence="8">
    <location>
        <begin position="1"/>
        <end position="12"/>
    </location>
</feature>
<dbReference type="SUPFAM" id="SSF161098">
    <property type="entry name" value="MetI-like"/>
    <property type="match status" value="1"/>
</dbReference>
<feature type="transmembrane region" description="Helical" evidence="7">
    <location>
        <begin position="279"/>
        <end position="300"/>
    </location>
</feature>
<keyword evidence="3" id="KW-1003">Cell membrane</keyword>
<comment type="subcellular location">
    <subcellularLocation>
        <location evidence="1 7">Cell membrane</location>
        <topology evidence="1 7">Multi-pass membrane protein</topology>
    </subcellularLocation>
</comment>
<dbReference type="RefSeq" id="WP_092648058.1">
    <property type="nucleotide sequence ID" value="NZ_LT629792.1"/>
</dbReference>
<dbReference type="EMBL" id="LT629792">
    <property type="protein sequence ID" value="SDT85465.1"/>
    <property type="molecule type" value="Genomic_DNA"/>
</dbReference>
<keyword evidence="4 7" id="KW-0812">Transmembrane</keyword>
<keyword evidence="6 7" id="KW-0472">Membrane</keyword>
<dbReference type="Pfam" id="PF00528">
    <property type="entry name" value="BPD_transp_1"/>
    <property type="match status" value="1"/>
</dbReference>
<comment type="similarity">
    <text evidence="7">Belongs to the binding-protein-dependent transport system permease family.</text>
</comment>
<evidence type="ECO:0000256" key="1">
    <source>
        <dbReference type="ARBA" id="ARBA00004651"/>
    </source>
</evidence>
<sequence>MTSLSRKADRTDTQASRAAKKNRRPIRPGLVAGWIALIILLFITLVPFVWMIRTAFTPNAQIFNGDYSLIPQQSTWINFKRVLGLATPKEDLAAGGSGATMYFWLYLRNSVIFTALLVVGQVTTSAMAAYAFSRLRFPFQNALFALFLTGMMIPPIFIVLPNFILIKNAGLLNTFTGLLAPYFFISPFAIFFLRQFFLSIPREVEEAATLDGAGHWRTFVQIIAPMASAPLTTIAIIQAVFAWNEYLWPQLVAQKHAVRLLNVALAVFQQASPSTRPDWAGLMAAATLQTLPMLLVLILLGRKLVGSIGLTSAK</sequence>
<feature type="domain" description="ABC transmembrane type-1" evidence="9">
    <location>
        <begin position="107"/>
        <end position="300"/>
    </location>
</feature>
<evidence type="ECO:0000256" key="3">
    <source>
        <dbReference type="ARBA" id="ARBA00022475"/>
    </source>
</evidence>
<gene>
    <name evidence="10" type="ORF">SAMN04489714_0058</name>
</gene>
<evidence type="ECO:0000313" key="10">
    <source>
        <dbReference type="EMBL" id="SDT85465.1"/>
    </source>
</evidence>
<dbReference type="Proteomes" id="UP000198976">
    <property type="component" value="Chromosome I"/>
</dbReference>
<feature type="transmembrane region" description="Helical" evidence="7">
    <location>
        <begin position="111"/>
        <end position="132"/>
    </location>
</feature>
<evidence type="ECO:0000256" key="7">
    <source>
        <dbReference type="RuleBase" id="RU363032"/>
    </source>
</evidence>
<evidence type="ECO:0000256" key="5">
    <source>
        <dbReference type="ARBA" id="ARBA00022989"/>
    </source>
</evidence>
<name>A0ABY0V4N0_9ACTO</name>
<dbReference type="CDD" id="cd06261">
    <property type="entry name" value="TM_PBP2"/>
    <property type="match status" value="1"/>
</dbReference>
<evidence type="ECO:0000256" key="6">
    <source>
        <dbReference type="ARBA" id="ARBA00023136"/>
    </source>
</evidence>
<accession>A0ABY0V4N0</accession>
<keyword evidence="11" id="KW-1185">Reference proteome</keyword>
<feature type="transmembrane region" description="Helical" evidence="7">
    <location>
        <begin position="178"/>
        <end position="197"/>
    </location>
</feature>
<reference evidence="10 11" key="1">
    <citation type="submission" date="2016-10" db="EMBL/GenBank/DDBJ databases">
        <authorList>
            <person name="Varghese N."/>
            <person name="Submissions S."/>
        </authorList>
    </citation>
    <scope>NUCLEOTIDE SEQUENCE [LARGE SCALE GENOMIC DNA]</scope>
    <source>
        <strain evidence="10 11">DSM 9169</strain>
    </source>
</reference>